<evidence type="ECO:0000313" key="2">
    <source>
        <dbReference type="Proteomes" id="UP000001745"/>
    </source>
</evidence>
<proteinExistence type="predicted"/>
<keyword evidence="2" id="KW-1185">Reference proteome</keyword>
<dbReference type="HOGENOM" id="CLU_863751_0_0_1"/>
<dbReference type="AlphaFoldDB" id="B8MFY0"/>
<evidence type="ECO:0000313" key="1">
    <source>
        <dbReference type="EMBL" id="EED15847.1"/>
    </source>
</evidence>
<organism evidence="1 2">
    <name type="scientific">Talaromyces stipitatus (strain ATCC 10500 / CBS 375.48 / QM 6759 / NRRL 1006)</name>
    <name type="common">Penicillium stipitatum</name>
    <dbReference type="NCBI Taxonomy" id="441959"/>
    <lineage>
        <taxon>Eukaryota</taxon>
        <taxon>Fungi</taxon>
        <taxon>Dikarya</taxon>
        <taxon>Ascomycota</taxon>
        <taxon>Pezizomycotina</taxon>
        <taxon>Eurotiomycetes</taxon>
        <taxon>Eurotiomycetidae</taxon>
        <taxon>Eurotiales</taxon>
        <taxon>Trichocomaceae</taxon>
        <taxon>Talaromyces</taxon>
        <taxon>Talaromyces sect. Talaromyces</taxon>
    </lineage>
</organism>
<gene>
    <name evidence="1" type="ORF">TSTA_009680</name>
</gene>
<reference evidence="2" key="1">
    <citation type="journal article" date="2015" name="Genome Announc.">
        <title>Genome sequence of the AIDS-associated pathogen Penicillium marneffei (ATCC18224) and its near taxonomic relative Talaromyces stipitatus (ATCC10500).</title>
        <authorList>
            <person name="Nierman W.C."/>
            <person name="Fedorova-Abrams N.D."/>
            <person name="Andrianopoulos A."/>
        </authorList>
    </citation>
    <scope>NUCLEOTIDE SEQUENCE [LARGE SCALE GENOMIC DNA]</scope>
    <source>
        <strain evidence="2">ATCC 10500 / CBS 375.48 / QM 6759 / NRRL 1006</strain>
    </source>
</reference>
<dbReference type="VEuPathDB" id="FungiDB:TSTA_009680"/>
<dbReference type="GeneID" id="8102764"/>
<dbReference type="Proteomes" id="UP000001745">
    <property type="component" value="Unassembled WGS sequence"/>
</dbReference>
<protein>
    <submittedName>
        <fullName evidence="1">Uncharacterized protein</fullName>
    </submittedName>
</protein>
<sequence>MYTCSTWYIRGGRGFAGAQRAAEQAIRSIQDQALHQISGTFKRTSRQALEVCLHVPPAELTLAKLAEEACLRIMTSPLRSTLCHVRGQAHRNDPYASPLHRLETAINCKLGRDTSQRIETIYPFVVPPRWEPPEARIDDTREEAIKAIEATSRADTTIQFFTYGSGFDNGIGAAVYSSIGQAYKPAPRASQGGLPGSISFDGSYDTWASYATTDLYGVYDYSNEKADQLAKLAAVGATRRTQENTRVARFHAPNKTTPRAARMFVSPEATRRLRNVVEGSMGARRAWAASLSDNQSANEEVVAAARGITTGLEFGVDPTTNR</sequence>
<name>B8MFY0_TALSN</name>
<dbReference type="RefSeq" id="XP_002483081.1">
    <property type="nucleotide sequence ID" value="XM_002483036.1"/>
</dbReference>
<dbReference type="PhylomeDB" id="B8MFY0"/>
<accession>B8MFY0</accession>
<dbReference type="STRING" id="441959.B8MFY0"/>
<dbReference type="EMBL" id="EQ962656">
    <property type="protein sequence ID" value="EED15847.1"/>
    <property type="molecule type" value="Genomic_DNA"/>
</dbReference>
<dbReference type="InParanoid" id="B8MFY0"/>